<evidence type="ECO:0000313" key="2">
    <source>
        <dbReference type="Proteomes" id="UP000812966"/>
    </source>
</evidence>
<dbReference type="Proteomes" id="UP000812966">
    <property type="component" value="Unassembled WGS sequence"/>
</dbReference>
<proteinExistence type="predicted"/>
<reference evidence="1" key="1">
    <citation type="submission" date="2020-04" db="EMBL/GenBank/DDBJ databases">
        <title>Analysis of mating type loci in Filobasidium floriforme.</title>
        <authorList>
            <person name="Nowrousian M."/>
        </authorList>
    </citation>
    <scope>NUCLEOTIDE SEQUENCE</scope>
    <source>
        <strain evidence="1">CBS 6242</strain>
    </source>
</reference>
<dbReference type="EMBL" id="JABELV010000150">
    <property type="protein sequence ID" value="KAG7529430.1"/>
    <property type="molecule type" value="Genomic_DNA"/>
</dbReference>
<keyword evidence="2" id="KW-1185">Reference proteome</keyword>
<gene>
    <name evidence="1" type="ORF">FFLO_05658</name>
</gene>
<evidence type="ECO:0000313" key="1">
    <source>
        <dbReference type="EMBL" id="KAG7529430.1"/>
    </source>
</evidence>
<comment type="caution">
    <text evidence="1">The sequence shown here is derived from an EMBL/GenBank/DDBJ whole genome shotgun (WGS) entry which is preliminary data.</text>
</comment>
<protein>
    <submittedName>
        <fullName evidence="1">Uncharacterized protein</fullName>
    </submittedName>
</protein>
<name>A0A8K0NR66_9TREE</name>
<accession>A0A8K0NR66</accession>
<sequence>MPIPSDSEASTTDDEGLFDTVTEIGLDKWHRLPGEFDLFKGDGRPDTKFLAIGDAKLPVFDELTSWMKRSNKPPPDEIFRDRSGFHPEDAEKNYMVAEKRFNMDIPVPGVQADLEDREFYDRWAETLDFRWNHDFADLRLRRTKSHGWKWRLIRIRPDGSIVVCPFIKPAQRPFRERGQKSTDVSRNRVHPHALLDTMRAQAQSRWKGMPITDKEEQEDRAALNHLRYIEGLKNNYGFLGEMLCGMAADTGSGVRILVIGFLAVFTLLFCYGPPTLLPYLSEFVTAVLPLQATLRGILTSANDMNRVPGDPYTEGNVRQWLLYWPFYQFLRFVQGWVYLVRPNWYRVICGWRTLLCLCCTSPFFGDRSIHPADAKESDYRLLTRIWRDRGERMAEEVAAFQAQKVLATVKGGKSPQSGRKHNGGTRFSPFEHAQMLLNEARMLHGLIEETWRGGEIATRKMASATSGTSLREAIHNLTKVMDVGKDLARADPKKQEEFEQRCKELERAIGKTYTGTRSQAGAEAFRTHLKHLYQASDESISQYLHALSIERGVVNSRRNGANKAWSNKDLREHHSMTQRREVVDHNDETKVLVEAEKPFYDPEYSYDPQKSLSGLTRQLKDDFRRAVSGDMTKRNEFINDPAKKQKIHEQMRNAGYGGQGFDSRQPWNPAKFAPNAAFSEDMSSLIAEERRHPGTGLIQRPGIGAAPDAIHMFNKLTPEQRMRGMNY</sequence>
<organism evidence="1 2">
    <name type="scientific">Filobasidium floriforme</name>
    <dbReference type="NCBI Taxonomy" id="5210"/>
    <lineage>
        <taxon>Eukaryota</taxon>
        <taxon>Fungi</taxon>
        <taxon>Dikarya</taxon>
        <taxon>Basidiomycota</taxon>
        <taxon>Agaricomycotina</taxon>
        <taxon>Tremellomycetes</taxon>
        <taxon>Filobasidiales</taxon>
        <taxon>Filobasidiaceae</taxon>
        <taxon>Filobasidium</taxon>
    </lineage>
</organism>
<dbReference type="AlphaFoldDB" id="A0A8K0NR66"/>
<dbReference type="OrthoDB" id="2591176at2759"/>